<evidence type="ECO:0000313" key="1">
    <source>
        <dbReference type="EMBL" id="RHD05860.1"/>
    </source>
</evidence>
<reference evidence="3 4" key="1">
    <citation type="submission" date="2018-08" db="EMBL/GenBank/DDBJ databases">
        <title>A genome reference for cultivated species of the human gut microbiota.</title>
        <authorList>
            <person name="Zou Y."/>
            <person name="Xue W."/>
            <person name="Luo G."/>
        </authorList>
    </citation>
    <scope>NUCLEOTIDE SEQUENCE [LARGE SCALE GENOMIC DNA]</scope>
    <source>
        <strain evidence="2 4">AM23-23AC</strain>
        <strain evidence="1 3">AM32-8LB</strain>
    </source>
</reference>
<organism evidence="1 3">
    <name type="scientific">Roseburia inulinivorans</name>
    <dbReference type="NCBI Taxonomy" id="360807"/>
    <lineage>
        <taxon>Bacteria</taxon>
        <taxon>Bacillati</taxon>
        <taxon>Bacillota</taxon>
        <taxon>Clostridia</taxon>
        <taxon>Lachnospirales</taxon>
        <taxon>Lachnospiraceae</taxon>
        <taxon>Roseburia</taxon>
    </lineage>
</organism>
<evidence type="ECO:0000313" key="2">
    <source>
        <dbReference type="EMBL" id="RHF87308.1"/>
    </source>
</evidence>
<dbReference type="Proteomes" id="UP000266391">
    <property type="component" value="Unassembled WGS sequence"/>
</dbReference>
<dbReference type="RefSeq" id="WP_118091994.1">
    <property type="nucleotide sequence ID" value="NZ_DAWDJC010000024.1"/>
</dbReference>
<gene>
    <name evidence="2" type="ORF">DW654_00610</name>
    <name evidence="1" type="ORF">DW813_02725</name>
</gene>
<dbReference type="GeneID" id="75164495"/>
<dbReference type="EMBL" id="QSIQ01000002">
    <property type="protein sequence ID" value="RHD05860.1"/>
    <property type="molecule type" value="Genomic_DNA"/>
</dbReference>
<comment type="caution">
    <text evidence="1">The sequence shown here is derived from an EMBL/GenBank/DDBJ whole genome shotgun (WGS) entry which is preliminary data.</text>
</comment>
<evidence type="ECO:0000313" key="3">
    <source>
        <dbReference type="Proteomes" id="UP000266391"/>
    </source>
</evidence>
<name>A0A396AJ34_9FIRM</name>
<evidence type="ECO:0000313" key="4">
    <source>
        <dbReference type="Proteomes" id="UP000283701"/>
    </source>
</evidence>
<accession>A0A396AJ34</accession>
<dbReference type="Proteomes" id="UP000283701">
    <property type="component" value="Unassembled WGS sequence"/>
</dbReference>
<proteinExistence type="predicted"/>
<protein>
    <submittedName>
        <fullName evidence="1">Uncharacterized protein</fullName>
    </submittedName>
</protein>
<dbReference type="EMBL" id="QRHP01000001">
    <property type="protein sequence ID" value="RHF87308.1"/>
    <property type="molecule type" value="Genomic_DNA"/>
</dbReference>
<sequence length="191" mass="22257">MDRILSTYSYGICLFSMEVLQDFLKKEKIRSKKLLHKFQKDKKLYLAMQKEGIWFPISKINSGQHLIKLEGYDNTFNDEWEQKFEIEGFNLKIEGGLWISDIGSFYTFNEGEFCGEAISFKTGDGDIQYSDFKYDVPAGKYLLSVKGFLRKEKKGFPNPNSGFLFSLVKVDEFSGFKNPREDIYNFNVTNM</sequence>
<dbReference type="AlphaFoldDB" id="A0A396AJ34"/>